<dbReference type="EMBL" id="JAJJMA010129845">
    <property type="protein sequence ID" value="MCL7033025.1"/>
    <property type="molecule type" value="Genomic_DNA"/>
</dbReference>
<evidence type="ECO:0000313" key="2">
    <source>
        <dbReference type="Proteomes" id="UP001177140"/>
    </source>
</evidence>
<accession>A0AA41SD83</accession>
<protein>
    <recommendedName>
        <fullName evidence="3">Transposase</fullName>
    </recommendedName>
</protein>
<gene>
    <name evidence="1" type="ORF">MKW94_021897</name>
</gene>
<sequence>MAEDFIRIHIPVNKKDWRLIPINRKNDLWNALMNEFEFPVDHVLSIIESMFPNMCRRYKSDLRDSIKYPGGRRPRKSPKKKAVEGEVVVEEEVEVNVQPIELTPEVWEAANSKVPEGMTTVIWEEFCDNEKREDNIANNA</sequence>
<proteinExistence type="predicted"/>
<dbReference type="Proteomes" id="UP001177140">
    <property type="component" value="Unassembled WGS sequence"/>
</dbReference>
<name>A0AA41SD83_PAPNU</name>
<dbReference type="AlphaFoldDB" id="A0AA41SD83"/>
<organism evidence="1 2">
    <name type="scientific">Papaver nudicaule</name>
    <name type="common">Iceland poppy</name>
    <dbReference type="NCBI Taxonomy" id="74823"/>
    <lineage>
        <taxon>Eukaryota</taxon>
        <taxon>Viridiplantae</taxon>
        <taxon>Streptophyta</taxon>
        <taxon>Embryophyta</taxon>
        <taxon>Tracheophyta</taxon>
        <taxon>Spermatophyta</taxon>
        <taxon>Magnoliopsida</taxon>
        <taxon>Ranunculales</taxon>
        <taxon>Papaveraceae</taxon>
        <taxon>Papaveroideae</taxon>
        <taxon>Papaver</taxon>
    </lineage>
</organism>
<evidence type="ECO:0008006" key="3">
    <source>
        <dbReference type="Google" id="ProtNLM"/>
    </source>
</evidence>
<evidence type="ECO:0000313" key="1">
    <source>
        <dbReference type="EMBL" id="MCL7033025.1"/>
    </source>
</evidence>
<comment type="caution">
    <text evidence="1">The sequence shown here is derived from an EMBL/GenBank/DDBJ whole genome shotgun (WGS) entry which is preliminary data.</text>
</comment>
<keyword evidence="2" id="KW-1185">Reference proteome</keyword>
<reference evidence="1" key="1">
    <citation type="submission" date="2022-03" db="EMBL/GenBank/DDBJ databases">
        <title>A functionally conserved STORR gene fusion in Papaver species that diverged 16.8 million years ago.</title>
        <authorList>
            <person name="Catania T."/>
        </authorList>
    </citation>
    <scope>NUCLEOTIDE SEQUENCE</scope>
    <source>
        <strain evidence="1">S-191538</strain>
    </source>
</reference>